<accession>A0ABT4J9F6</accession>
<dbReference type="Proteomes" id="UP001149822">
    <property type="component" value="Unassembled WGS sequence"/>
</dbReference>
<gene>
    <name evidence="2" type="ORF">OU682_19410</name>
</gene>
<proteinExistence type="predicted"/>
<feature type="region of interest" description="Disordered" evidence="1">
    <location>
        <begin position="58"/>
        <end position="109"/>
    </location>
</feature>
<protein>
    <submittedName>
        <fullName evidence="2">DUF3604 domain-containing protein</fullName>
    </submittedName>
</protein>
<evidence type="ECO:0000313" key="2">
    <source>
        <dbReference type="EMBL" id="MCZ0963768.1"/>
    </source>
</evidence>
<comment type="caution">
    <text evidence="2">The sequence shown here is derived from an EMBL/GenBank/DDBJ whole genome shotgun (WGS) entry which is preliminary data.</text>
</comment>
<reference evidence="2" key="1">
    <citation type="submission" date="2022-12" db="EMBL/GenBank/DDBJ databases">
        <title>Paracoccus sp. EF6 isolated from a lake water.</title>
        <authorList>
            <person name="Liu H."/>
        </authorList>
    </citation>
    <scope>NUCLEOTIDE SEQUENCE</scope>
    <source>
        <strain evidence="2">EF6</strain>
    </source>
</reference>
<keyword evidence="3" id="KW-1185">Reference proteome</keyword>
<evidence type="ECO:0000256" key="1">
    <source>
        <dbReference type="SAM" id="MobiDB-lite"/>
    </source>
</evidence>
<name>A0ABT4J9F6_9RHOB</name>
<dbReference type="Pfam" id="PF12228">
    <property type="entry name" value="DUF3604"/>
    <property type="match status" value="1"/>
</dbReference>
<feature type="compositionally biased region" description="Low complexity" evidence="1">
    <location>
        <begin position="81"/>
        <end position="98"/>
    </location>
</feature>
<dbReference type="InterPro" id="IPR022028">
    <property type="entry name" value="DUF3604"/>
</dbReference>
<organism evidence="2 3">
    <name type="scientific">Paracoccus benzoatiresistens</name>
    <dbReference type="NCBI Taxonomy" id="2997341"/>
    <lineage>
        <taxon>Bacteria</taxon>
        <taxon>Pseudomonadati</taxon>
        <taxon>Pseudomonadota</taxon>
        <taxon>Alphaproteobacteria</taxon>
        <taxon>Rhodobacterales</taxon>
        <taxon>Paracoccaceae</taxon>
        <taxon>Paracoccus</taxon>
    </lineage>
</organism>
<sequence length="109" mass="11764">MKTLASQKHRALLRSRKLLQEKDPVGANLDRIQIVKCWVDAAGEPQERIIDVVWSDGRVPGADAACPPSATRSTPRPRPIPTTLARPTSSGTGPTTTSIHRSPRSTTCA</sequence>
<dbReference type="EMBL" id="JAPTYD010000050">
    <property type="protein sequence ID" value="MCZ0963768.1"/>
    <property type="molecule type" value="Genomic_DNA"/>
</dbReference>
<evidence type="ECO:0000313" key="3">
    <source>
        <dbReference type="Proteomes" id="UP001149822"/>
    </source>
</evidence>